<evidence type="ECO:0000313" key="3">
    <source>
        <dbReference type="Proteomes" id="UP000247437"/>
    </source>
</evidence>
<dbReference type="InterPro" id="IPR010610">
    <property type="entry name" value="EryCIII-like_C"/>
</dbReference>
<sequence length="105" mass="11546">QPAVLKECDVFIHHGGNNSFCEALYFGLPSLIIPYCWDGHDNAARAEETGVGRYLPRFADPVAALPAALEQLLADQAMKQRLTAFSERMQATRGTEIATRAILDL</sequence>
<protein>
    <submittedName>
        <fullName evidence="2">Glycosyl transferase family 1</fullName>
    </submittedName>
</protein>
<keyword evidence="2" id="KW-0808">Transferase</keyword>
<name>A0A2W0EWX8_PSEJE</name>
<evidence type="ECO:0000313" key="2">
    <source>
        <dbReference type="EMBL" id="PYY67714.1"/>
    </source>
</evidence>
<evidence type="ECO:0000259" key="1">
    <source>
        <dbReference type="Pfam" id="PF06722"/>
    </source>
</evidence>
<dbReference type="PANTHER" id="PTHR48050">
    <property type="entry name" value="STEROL 3-BETA-GLUCOSYLTRANSFERASE"/>
    <property type="match status" value="1"/>
</dbReference>
<organism evidence="2 3">
    <name type="scientific">Pseudomonas jessenii</name>
    <dbReference type="NCBI Taxonomy" id="77298"/>
    <lineage>
        <taxon>Bacteria</taxon>
        <taxon>Pseudomonadati</taxon>
        <taxon>Pseudomonadota</taxon>
        <taxon>Gammaproteobacteria</taxon>
        <taxon>Pseudomonadales</taxon>
        <taxon>Pseudomonadaceae</taxon>
        <taxon>Pseudomonas</taxon>
    </lineage>
</organism>
<dbReference type="Proteomes" id="UP000247437">
    <property type="component" value="Unassembled WGS sequence"/>
</dbReference>
<dbReference type="AlphaFoldDB" id="A0A2W0EWX8"/>
<dbReference type="InterPro" id="IPR050426">
    <property type="entry name" value="Glycosyltransferase_28"/>
</dbReference>
<dbReference type="PANTHER" id="PTHR48050:SF13">
    <property type="entry name" value="STEROL 3-BETA-GLUCOSYLTRANSFERASE UGT80A2"/>
    <property type="match status" value="1"/>
</dbReference>
<gene>
    <name evidence="2" type="ORF">CRX42_25585</name>
</gene>
<dbReference type="SUPFAM" id="SSF53756">
    <property type="entry name" value="UDP-Glycosyltransferase/glycogen phosphorylase"/>
    <property type="match status" value="1"/>
</dbReference>
<dbReference type="EMBL" id="PDLL01000436">
    <property type="protein sequence ID" value="PYY67714.1"/>
    <property type="molecule type" value="Genomic_DNA"/>
</dbReference>
<dbReference type="RefSeq" id="WP_277749504.1">
    <property type="nucleotide sequence ID" value="NZ_PDLL01000436.1"/>
</dbReference>
<comment type="caution">
    <text evidence="2">The sequence shown here is derived from an EMBL/GenBank/DDBJ whole genome shotgun (WGS) entry which is preliminary data.</text>
</comment>
<proteinExistence type="predicted"/>
<dbReference type="Gene3D" id="3.40.50.2000">
    <property type="entry name" value="Glycogen Phosphorylase B"/>
    <property type="match status" value="1"/>
</dbReference>
<accession>A0A2W0EWX8</accession>
<reference evidence="2 3" key="1">
    <citation type="journal article" date="2018" name="Appl. Microbiol. Biotechnol.">
        <title>Characterization of the caprolactam degradation pathway in Pseudomonas jessenii using mass spectrometry-based proteomics.</title>
        <authorList>
            <person name="Otzen M."/>
            <person name="Palacio C."/>
            <person name="Janssen D.B."/>
        </authorList>
    </citation>
    <scope>NUCLEOTIDE SEQUENCE [LARGE SCALE GENOMIC DNA]</scope>
    <source>
        <strain evidence="2 3">GO3</strain>
    </source>
</reference>
<feature type="non-terminal residue" evidence="2">
    <location>
        <position position="1"/>
    </location>
</feature>
<dbReference type="Pfam" id="PF06722">
    <property type="entry name" value="EryCIII-like_C"/>
    <property type="match status" value="1"/>
</dbReference>
<dbReference type="GO" id="GO:0016757">
    <property type="term" value="F:glycosyltransferase activity"/>
    <property type="evidence" value="ECO:0007669"/>
    <property type="project" value="UniProtKB-ARBA"/>
</dbReference>
<feature type="domain" description="Erythromycin biosynthesis protein CIII-like C-terminal" evidence="1">
    <location>
        <begin position="4"/>
        <end position="99"/>
    </location>
</feature>